<keyword evidence="4" id="KW-1185">Reference proteome</keyword>
<dbReference type="AlphaFoldDB" id="A0AA39P017"/>
<gene>
    <name evidence="3" type="ORF">EDD18DRAFT_1338969</name>
</gene>
<evidence type="ECO:0000313" key="4">
    <source>
        <dbReference type="Proteomes" id="UP001175228"/>
    </source>
</evidence>
<keyword evidence="1" id="KW-1133">Transmembrane helix</keyword>
<name>A0AA39P017_9AGAR</name>
<evidence type="ECO:0000256" key="2">
    <source>
        <dbReference type="SAM" id="SignalP"/>
    </source>
</evidence>
<proteinExistence type="predicted"/>
<accession>A0AA39P017</accession>
<keyword evidence="2" id="KW-0732">Signal</keyword>
<dbReference type="Proteomes" id="UP001175228">
    <property type="component" value="Unassembled WGS sequence"/>
</dbReference>
<feature type="transmembrane region" description="Helical" evidence="1">
    <location>
        <begin position="102"/>
        <end position="123"/>
    </location>
</feature>
<evidence type="ECO:0000313" key="3">
    <source>
        <dbReference type="EMBL" id="KAK0475052.1"/>
    </source>
</evidence>
<reference evidence="3" key="1">
    <citation type="submission" date="2023-06" db="EMBL/GenBank/DDBJ databases">
        <authorList>
            <consortium name="Lawrence Berkeley National Laboratory"/>
            <person name="Ahrendt S."/>
            <person name="Sahu N."/>
            <person name="Indic B."/>
            <person name="Wong-Bajracharya J."/>
            <person name="Merenyi Z."/>
            <person name="Ke H.-M."/>
            <person name="Monk M."/>
            <person name="Kocsube S."/>
            <person name="Drula E."/>
            <person name="Lipzen A."/>
            <person name="Balint B."/>
            <person name="Henrissat B."/>
            <person name="Andreopoulos B."/>
            <person name="Martin F.M."/>
            <person name="Harder C.B."/>
            <person name="Rigling D."/>
            <person name="Ford K.L."/>
            <person name="Foster G.D."/>
            <person name="Pangilinan J."/>
            <person name="Papanicolaou A."/>
            <person name="Barry K."/>
            <person name="LaButti K."/>
            <person name="Viragh M."/>
            <person name="Koriabine M."/>
            <person name="Yan M."/>
            <person name="Riley R."/>
            <person name="Champramary S."/>
            <person name="Plett K.L."/>
            <person name="Tsai I.J."/>
            <person name="Slot J."/>
            <person name="Sipos G."/>
            <person name="Plett J."/>
            <person name="Nagy L.G."/>
            <person name="Grigoriev I.V."/>
        </authorList>
    </citation>
    <scope>NUCLEOTIDE SEQUENCE</scope>
    <source>
        <strain evidence="3">HWK02</strain>
    </source>
</reference>
<feature type="chain" id="PRO_5041272582" evidence="2">
    <location>
        <begin position="18"/>
        <end position="358"/>
    </location>
</feature>
<dbReference type="EMBL" id="JAUEPU010000156">
    <property type="protein sequence ID" value="KAK0475052.1"/>
    <property type="molecule type" value="Genomic_DNA"/>
</dbReference>
<protein>
    <submittedName>
        <fullName evidence="3">Uncharacterized protein</fullName>
    </submittedName>
</protein>
<keyword evidence="1" id="KW-0812">Transmembrane</keyword>
<comment type="caution">
    <text evidence="3">The sequence shown here is derived from an EMBL/GenBank/DDBJ whole genome shotgun (WGS) entry which is preliminary data.</text>
</comment>
<sequence>MLSSLCLWSGTAVVCTAEYFFALVDDHVVGLKATMCRGCKTHRKDFGLEGKRGRRGYAIVLHFLAEQWRQDINITHDTTTTMLTRVSDDLTWRQTRRMVEGWFGVLWLGLTLGSIMGGARHVFRSNILQIWSGTCPMCTITPLRALKHLQPSINADHRSFSCTAVLLTLLPMPPLDERSARGKQEIEISDRVVLTAASSTLKTAYNREERKAGGWRVGRADGMDVGACAEWRGGRPIIRREVGWRVLRSGRWTTSRGCGREIRGWREDGRLEETRDLGMDSVGMNVCEAVVGVRVGAWMRSLGGESSGSQLAKRCRRRQHRSENKSWDSALKIFCKEMSLVQALHGLELDILVLKPTW</sequence>
<feature type="signal peptide" evidence="2">
    <location>
        <begin position="1"/>
        <end position="17"/>
    </location>
</feature>
<organism evidence="3 4">
    <name type="scientific">Armillaria luteobubalina</name>
    <dbReference type="NCBI Taxonomy" id="153913"/>
    <lineage>
        <taxon>Eukaryota</taxon>
        <taxon>Fungi</taxon>
        <taxon>Dikarya</taxon>
        <taxon>Basidiomycota</taxon>
        <taxon>Agaricomycotina</taxon>
        <taxon>Agaricomycetes</taxon>
        <taxon>Agaricomycetidae</taxon>
        <taxon>Agaricales</taxon>
        <taxon>Marasmiineae</taxon>
        <taxon>Physalacriaceae</taxon>
        <taxon>Armillaria</taxon>
    </lineage>
</organism>
<keyword evidence="1" id="KW-0472">Membrane</keyword>
<evidence type="ECO:0000256" key="1">
    <source>
        <dbReference type="SAM" id="Phobius"/>
    </source>
</evidence>